<organism evidence="2 3">
    <name type="scientific">Neorhodopirellula lusitana</name>
    <dbReference type="NCBI Taxonomy" id="445327"/>
    <lineage>
        <taxon>Bacteria</taxon>
        <taxon>Pseudomonadati</taxon>
        <taxon>Planctomycetota</taxon>
        <taxon>Planctomycetia</taxon>
        <taxon>Pirellulales</taxon>
        <taxon>Pirellulaceae</taxon>
        <taxon>Neorhodopirellula</taxon>
    </lineage>
</organism>
<gene>
    <name evidence="2" type="ORF">SAMN06265222_12913</name>
</gene>
<evidence type="ECO:0000256" key="1">
    <source>
        <dbReference type="SAM" id="Phobius"/>
    </source>
</evidence>
<keyword evidence="1" id="KW-0812">Transmembrane</keyword>
<evidence type="ECO:0000313" key="2">
    <source>
        <dbReference type="EMBL" id="SMP79092.1"/>
    </source>
</evidence>
<sequence length="161" mass="16592">MSQVPVIDPFQGSLSQQQEPKKSRTGCIVLGVGGGCLIALLICGGIITTGVVGVFALIKSSEPYTESLAKAQTNVELQSTIGDPIEPSVIVQGNINLENDGGDADLNYSVSGPNGTATVHVTGTKSGGAWNYSRMDATTQAGTKIDLLDEPPSDNVNEASD</sequence>
<proteinExistence type="predicted"/>
<name>A0ABY1QUH8_9BACT</name>
<reference evidence="2 3" key="1">
    <citation type="submission" date="2017-05" db="EMBL/GenBank/DDBJ databases">
        <authorList>
            <person name="Varghese N."/>
            <person name="Submissions S."/>
        </authorList>
    </citation>
    <scope>NUCLEOTIDE SEQUENCE [LARGE SCALE GENOMIC DNA]</scope>
    <source>
        <strain evidence="2 3">DSM 25457</strain>
    </source>
</reference>
<keyword evidence="1" id="KW-0472">Membrane</keyword>
<dbReference type="RefSeq" id="WP_283435593.1">
    <property type="nucleotide sequence ID" value="NZ_FXUG01000029.1"/>
</dbReference>
<feature type="transmembrane region" description="Helical" evidence="1">
    <location>
        <begin position="27"/>
        <end position="58"/>
    </location>
</feature>
<dbReference type="InterPro" id="IPR014807">
    <property type="entry name" value="Coa1"/>
</dbReference>
<comment type="caution">
    <text evidence="2">The sequence shown here is derived from an EMBL/GenBank/DDBJ whole genome shotgun (WGS) entry which is preliminary data.</text>
</comment>
<accession>A0ABY1QUH8</accession>
<keyword evidence="1" id="KW-1133">Transmembrane helix</keyword>
<keyword evidence="3" id="KW-1185">Reference proteome</keyword>
<dbReference type="EMBL" id="FXUG01000029">
    <property type="protein sequence ID" value="SMP79092.1"/>
    <property type="molecule type" value="Genomic_DNA"/>
</dbReference>
<protein>
    <submittedName>
        <fullName evidence="2">Cytochrome oxidase complex assembly protein 1</fullName>
    </submittedName>
</protein>
<dbReference type="Proteomes" id="UP001158067">
    <property type="component" value="Unassembled WGS sequence"/>
</dbReference>
<evidence type="ECO:0000313" key="3">
    <source>
        <dbReference type="Proteomes" id="UP001158067"/>
    </source>
</evidence>
<dbReference type="Pfam" id="PF08695">
    <property type="entry name" value="Coa1"/>
    <property type="match status" value="1"/>
</dbReference>